<dbReference type="SUPFAM" id="SSF88659">
    <property type="entry name" value="Sigma3 and sigma4 domains of RNA polymerase sigma factors"/>
    <property type="match status" value="1"/>
</dbReference>
<dbReference type="Gene3D" id="1.10.10.10">
    <property type="entry name" value="Winged helix-like DNA-binding domain superfamily/Winged helix DNA-binding domain"/>
    <property type="match status" value="1"/>
</dbReference>
<dbReference type="InterPro" id="IPR013324">
    <property type="entry name" value="RNA_pol_sigma_r3/r4-like"/>
</dbReference>
<accession>A0A644YPT0</accession>
<dbReference type="InterPro" id="IPR013325">
    <property type="entry name" value="RNA_pol_sigma_r2"/>
</dbReference>
<dbReference type="GO" id="GO:0003677">
    <property type="term" value="F:DNA binding"/>
    <property type="evidence" value="ECO:0007669"/>
    <property type="project" value="InterPro"/>
</dbReference>
<name>A0A644YPT0_9ZZZZ</name>
<dbReference type="AlphaFoldDB" id="A0A644YPT0"/>
<dbReference type="GO" id="GO:0006352">
    <property type="term" value="P:DNA-templated transcription initiation"/>
    <property type="evidence" value="ECO:0007669"/>
    <property type="project" value="InterPro"/>
</dbReference>
<gene>
    <name evidence="6" type="ORF">SDC9_77066</name>
</gene>
<dbReference type="InterPro" id="IPR013249">
    <property type="entry name" value="RNA_pol_sigma70_r4_t2"/>
</dbReference>
<keyword evidence="3" id="KW-0731">Sigma factor</keyword>
<dbReference type="PANTHER" id="PTHR43133:SF46">
    <property type="entry name" value="RNA POLYMERASE SIGMA-70 FACTOR ECF SUBFAMILY"/>
    <property type="match status" value="1"/>
</dbReference>
<dbReference type="EMBL" id="VSSQ01005807">
    <property type="protein sequence ID" value="MPM30516.1"/>
    <property type="molecule type" value="Genomic_DNA"/>
</dbReference>
<evidence type="ECO:0000256" key="1">
    <source>
        <dbReference type="ARBA" id="ARBA00010641"/>
    </source>
</evidence>
<evidence type="ECO:0000259" key="5">
    <source>
        <dbReference type="Pfam" id="PF08281"/>
    </source>
</evidence>
<reference evidence="6" key="1">
    <citation type="submission" date="2019-08" db="EMBL/GenBank/DDBJ databases">
        <authorList>
            <person name="Kucharzyk K."/>
            <person name="Murdoch R.W."/>
            <person name="Higgins S."/>
            <person name="Loffler F."/>
        </authorList>
    </citation>
    <scope>NUCLEOTIDE SEQUENCE</scope>
</reference>
<comment type="caution">
    <text evidence="6">The sequence shown here is derived from an EMBL/GenBank/DDBJ whole genome shotgun (WGS) entry which is preliminary data.</text>
</comment>
<evidence type="ECO:0000313" key="6">
    <source>
        <dbReference type="EMBL" id="MPM30516.1"/>
    </source>
</evidence>
<dbReference type="CDD" id="cd06171">
    <property type="entry name" value="Sigma70_r4"/>
    <property type="match status" value="1"/>
</dbReference>
<evidence type="ECO:0000256" key="2">
    <source>
        <dbReference type="ARBA" id="ARBA00023015"/>
    </source>
</evidence>
<dbReference type="SUPFAM" id="SSF88946">
    <property type="entry name" value="Sigma2 domain of RNA polymerase sigma factors"/>
    <property type="match status" value="1"/>
</dbReference>
<comment type="similarity">
    <text evidence="1">Belongs to the sigma-70 factor family. ECF subfamily.</text>
</comment>
<dbReference type="Pfam" id="PF08281">
    <property type="entry name" value="Sigma70_r4_2"/>
    <property type="match status" value="1"/>
</dbReference>
<dbReference type="InterPro" id="IPR014284">
    <property type="entry name" value="RNA_pol_sigma-70_dom"/>
</dbReference>
<proteinExistence type="inferred from homology"/>
<dbReference type="NCBIfam" id="TIGR02937">
    <property type="entry name" value="sigma70-ECF"/>
    <property type="match status" value="1"/>
</dbReference>
<dbReference type="GO" id="GO:0016987">
    <property type="term" value="F:sigma factor activity"/>
    <property type="evidence" value="ECO:0007669"/>
    <property type="project" value="UniProtKB-KW"/>
</dbReference>
<dbReference type="InterPro" id="IPR036388">
    <property type="entry name" value="WH-like_DNA-bd_sf"/>
</dbReference>
<feature type="domain" description="RNA polymerase sigma factor 70 region 4 type 2" evidence="5">
    <location>
        <begin position="122"/>
        <end position="171"/>
    </location>
</feature>
<dbReference type="Gene3D" id="1.10.1740.10">
    <property type="match status" value="1"/>
</dbReference>
<dbReference type="PANTHER" id="PTHR43133">
    <property type="entry name" value="RNA POLYMERASE ECF-TYPE SIGMA FACTO"/>
    <property type="match status" value="1"/>
</dbReference>
<protein>
    <recommendedName>
        <fullName evidence="5">RNA polymerase sigma factor 70 region 4 type 2 domain-containing protein</fullName>
    </recommendedName>
</protein>
<evidence type="ECO:0000256" key="4">
    <source>
        <dbReference type="ARBA" id="ARBA00023163"/>
    </source>
</evidence>
<sequence>MSLIDLHWQNFLEDDNDAFSFIYKQYVNELYVYGLSLGFSSDICMDAIQDVFYKLYITKDKLKNILHPKTYLFCAFKNRVFDIQKHNRKTDVQEITDTVFSIQVTVLDSIVDEEERVLLKTRIEHLMLSLSDRQREAIYLRYMQDLDYEDIAQVLGLQVDSVRKLVYRGLESIRKNISGNSISLALLLNTYFFS</sequence>
<keyword evidence="2" id="KW-0805">Transcription regulation</keyword>
<dbReference type="InterPro" id="IPR039425">
    <property type="entry name" value="RNA_pol_sigma-70-like"/>
</dbReference>
<organism evidence="6">
    <name type="scientific">bioreactor metagenome</name>
    <dbReference type="NCBI Taxonomy" id="1076179"/>
    <lineage>
        <taxon>unclassified sequences</taxon>
        <taxon>metagenomes</taxon>
        <taxon>ecological metagenomes</taxon>
    </lineage>
</organism>
<evidence type="ECO:0000256" key="3">
    <source>
        <dbReference type="ARBA" id="ARBA00023082"/>
    </source>
</evidence>
<keyword evidence="4" id="KW-0804">Transcription</keyword>